<dbReference type="GO" id="GO:0016787">
    <property type="term" value="F:hydrolase activity"/>
    <property type="evidence" value="ECO:0007669"/>
    <property type="project" value="InterPro"/>
</dbReference>
<evidence type="ECO:0000259" key="1">
    <source>
        <dbReference type="PROSITE" id="PS51192"/>
    </source>
</evidence>
<organism evidence="2">
    <name type="scientific">viral metagenome</name>
    <dbReference type="NCBI Taxonomy" id="1070528"/>
    <lineage>
        <taxon>unclassified sequences</taxon>
        <taxon>metagenomes</taxon>
        <taxon>organismal metagenomes</taxon>
    </lineage>
</organism>
<dbReference type="Gene3D" id="3.40.50.300">
    <property type="entry name" value="P-loop containing nucleotide triphosphate hydrolases"/>
    <property type="match status" value="1"/>
</dbReference>
<dbReference type="GO" id="GO:0003677">
    <property type="term" value="F:DNA binding"/>
    <property type="evidence" value="ECO:0007669"/>
    <property type="project" value="InterPro"/>
</dbReference>
<dbReference type="PROSITE" id="PS51192">
    <property type="entry name" value="HELICASE_ATP_BIND_1"/>
    <property type="match status" value="1"/>
</dbReference>
<dbReference type="InterPro" id="IPR014001">
    <property type="entry name" value="Helicase_ATP-bd"/>
</dbReference>
<name>A0A6C0E1M7_9ZZZZ</name>
<sequence length="1090" mass="128992">MEDIIDFLPIYPDIDDDNFNTKISQKKELNDYKLENYEKFPEKPGDLFNHQKLISRFFSSNTPYDQLLLFHDMGTGKTCTSVACIEQIREETSIFKKAFIFTKSDLLHKNYKDDLILKCNEKNKYFNGRTSQGKLSYAKISKYYEFKTFQKFASYLSKKTNEYITENYSNTIIIIDEVHNIRFSGDDKDDKIYNQFHKFLHLIKNSKILLMSGTPMKDTFDEIADIMNLILPLDKQMPTKKDFIKKYFITENENKVDNDILYSLTDDTYLINHLKSFFKGRVSYLKSMQSSSIIKKFIGKNCFGLNKLIVYPESMKEIQNTGYVKAYDKDKKDKNNDKRSSFDTNSTLASLFVFPNGLYGENGYKNYVENNKLNDDFIKFIEKEGTDPKKMLSQISKCSVKYAFTIKKILDNVENPDRTQRKCMFVYCNRVSNGGIILFALLLNLFKFSNATSQNINKKDKRYILVKSEKEGEGKTLSSNIIKNVFNSSKNIYGEYISLVIGSRILSEGFSLFHIQEEFILTPYWNYSETAQAIARGIRSDSHNLLLDGFEFNHLNGLKEDEIQNILKELNIKSSSRETNINNIIKNKNYIKQSPIKPQINIYLLVAIPKDEKTSIDIKNYRKSEIKDINDKIIERLIKESSFDCYFNYKRNRYNDSYNNLRECDYTLCNYKCDINNNNQLDYSTDLLYYLNEDKNNSIKNKILEILKEKYFLTLNDIYLYSESLKINYKQFIFFLFQIIDNKEIVYNKYGLKSYLYIDNDIFYISDSNINNNHLSIYYNMNINIQKDFKTSNLILNKQLDSNFIENLFKETNLESIINKILELNVEIVEILLEQIIISKIEKIEKEKSFADLVFDNFFYKYCLKIDDQNILYISWLQCNKHKKDNIRTLIKTKNNNLQWVDYSDSVSKEVPKPDFKKRIEKHMKSSMKFFQEHLKAFEQKIGYYGFLTYDENKNEKFNIVKKNELKNKKIEAVKKPKTKSKKKDKNENETIDLRSINTGKLCSSWEVLDLIEIILLLKIPINTKELNEINVKDIQDKKISAFIESKNITDDEDKKKIIYYKNLKKKELLCDIILKNFKEKELIFYYFKY</sequence>
<dbReference type="Pfam" id="PF04851">
    <property type="entry name" value="ResIII"/>
    <property type="match status" value="1"/>
</dbReference>
<dbReference type="SMART" id="SM00487">
    <property type="entry name" value="DEXDc"/>
    <property type="match status" value="1"/>
</dbReference>
<dbReference type="EMBL" id="MN739715">
    <property type="protein sequence ID" value="QHT22622.1"/>
    <property type="molecule type" value="Genomic_DNA"/>
</dbReference>
<dbReference type="InterPro" id="IPR006935">
    <property type="entry name" value="Helicase/UvrB_N"/>
</dbReference>
<dbReference type="InterPro" id="IPR027417">
    <property type="entry name" value="P-loop_NTPase"/>
</dbReference>
<proteinExistence type="predicted"/>
<accession>A0A6C0E1M7</accession>
<protein>
    <recommendedName>
        <fullName evidence="1">Helicase ATP-binding domain-containing protein</fullName>
    </recommendedName>
</protein>
<reference evidence="2" key="1">
    <citation type="journal article" date="2020" name="Nature">
        <title>Giant virus diversity and host interactions through global metagenomics.</title>
        <authorList>
            <person name="Schulz F."/>
            <person name="Roux S."/>
            <person name="Paez-Espino D."/>
            <person name="Jungbluth S."/>
            <person name="Walsh D.A."/>
            <person name="Denef V.J."/>
            <person name="McMahon K.D."/>
            <person name="Konstantinidis K.T."/>
            <person name="Eloe-Fadrosh E.A."/>
            <person name="Kyrpides N.C."/>
            <person name="Woyke T."/>
        </authorList>
    </citation>
    <scope>NUCLEOTIDE SEQUENCE</scope>
    <source>
        <strain evidence="2">GVMAG-M-3300023179-111</strain>
    </source>
</reference>
<dbReference type="AlphaFoldDB" id="A0A6C0E1M7"/>
<dbReference type="GO" id="GO:0005524">
    <property type="term" value="F:ATP binding"/>
    <property type="evidence" value="ECO:0007669"/>
    <property type="project" value="InterPro"/>
</dbReference>
<evidence type="ECO:0000313" key="2">
    <source>
        <dbReference type="EMBL" id="QHT22622.1"/>
    </source>
</evidence>
<dbReference type="SUPFAM" id="SSF52540">
    <property type="entry name" value="P-loop containing nucleoside triphosphate hydrolases"/>
    <property type="match status" value="1"/>
</dbReference>
<feature type="domain" description="Helicase ATP-binding" evidence="1">
    <location>
        <begin position="58"/>
        <end position="233"/>
    </location>
</feature>